<reference evidence="3" key="2">
    <citation type="submission" date="2024-04" db="EMBL/GenBank/DDBJ databases">
        <authorList>
            <person name="Chen Y."/>
            <person name="Shah S."/>
            <person name="Dougan E. K."/>
            <person name="Thang M."/>
            <person name="Chan C."/>
        </authorList>
    </citation>
    <scope>NUCLEOTIDE SEQUENCE [LARGE SCALE GENOMIC DNA]</scope>
</reference>
<feature type="region of interest" description="Disordered" evidence="1">
    <location>
        <begin position="1"/>
        <end position="42"/>
    </location>
</feature>
<proteinExistence type="predicted"/>
<protein>
    <submittedName>
        <fullName evidence="2">Uncharacterized protein</fullName>
    </submittedName>
</protein>
<evidence type="ECO:0000313" key="2">
    <source>
        <dbReference type="EMBL" id="CAI3978152.1"/>
    </source>
</evidence>
<evidence type="ECO:0000313" key="4">
    <source>
        <dbReference type="Proteomes" id="UP001152797"/>
    </source>
</evidence>
<name>A0A9P1BRC2_9DINO</name>
<comment type="caution">
    <text evidence="2">The sequence shown here is derived from an EMBL/GenBank/DDBJ whole genome shotgun (WGS) entry which is preliminary data.</text>
</comment>
<gene>
    <name evidence="2" type="ORF">C1SCF055_LOCUS6225</name>
</gene>
<sequence>MKRTIEDDDARDHVSTELPESSMLGDVSPGASASPAGSGVPMTFRCRRKTSSSRRAVAMCPVECGIYLYTSDGSYINEWFEPSLPGYAISVRQQGSRDMHSIEFKTMELVGRFLKALPTARDDEPVPRVVGQLAELAQLQWARGKGPTWPLTLFAGGEDAVTEGLRHIEAVSTFLRGDSSQVSLVITPFIDVNLDCYKNSAGCPVVIRDRQVGGSLVDLAPPCGGEHLCVSVHMLPGLQQEFVMSVKGATWPIRHELAALGCPREEQQDGSWQHRTPALNMTDRRVSTLVEFLKRTFFVVMFADSVPTSIRAIFQGI</sequence>
<accession>A0A9P1BRC2</accession>
<dbReference type="EMBL" id="CAMXCT030000391">
    <property type="protein sequence ID" value="CAL4765464.1"/>
    <property type="molecule type" value="Genomic_DNA"/>
</dbReference>
<dbReference type="EMBL" id="CAMXCT020000391">
    <property type="protein sequence ID" value="CAL1131527.1"/>
    <property type="molecule type" value="Genomic_DNA"/>
</dbReference>
<organism evidence="2">
    <name type="scientific">Cladocopium goreaui</name>
    <dbReference type="NCBI Taxonomy" id="2562237"/>
    <lineage>
        <taxon>Eukaryota</taxon>
        <taxon>Sar</taxon>
        <taxon>Alveolata</taxon>
        <taxon>Dinophyceae</taxon>
        <taxon>Suessiales</taxon>
        <taxon>Symbiodiniaceae</taxon>
        <taxon>Cladocopium</taxon>
    </lineage>
</organism>
<dbReference type="Proteomes" id="UP001152797">
    <property type="component" value="Unassembled WGS sequence"/>
</dbReference>
<evidence type="ECO:0000313" key="3">
    <source>
        <dbReference type="EMBL" id="CAL1131527.1"/>
    </source>
</evidence>
<feature type="compositionally biased region" description="Low complexity" evidence="1">
    <location>
        <begin position="27"/>
        <end position="41"/>
    </location>
</feature>
<dbReference type="EMBL" id="CAMXCT010000391">
    <property type="protein sequence ID" value="CAI3978152.1"/>
    <property type="molecule type" value="Genomic_DNA"/>
</dbReference>
<keyword evidence="4" id="KW-1185">Reference proteome</keyword>
<evidence type="ECO:0000256" key="1">
    <source>
        <dbReference type="SAM" id="MobiDB-lite"/>
    </source>
</evidence>
<reference evidence="2" key="1">
    <citation type="submission" date="2022-10" db="EMBL/GenBank/DDBJ databases">
        <authorList>
            <person name="Chen Y."/>
            <person name="Dougan E. K."/>
            <person name="Chan C."/>
            <person name="Rhodes N."/>
            <person name="Thang M."/>
        </authorList>
    </citation>
    <scope>NUCLEOTIDE SEQUENCE</scope>
</reference>
<dbReference type="AlphaFoldDB" id="A0A9P1BRC2"/>